<comment type="caution">
    <text evidence="11">The sequence shown here is derived from an EMBL/GenBank/DDBJ whole genome shotgun (WGS) entry which is preliminary data.</text>
</comment>
<dbReference type="Gene3D" id="3.30.460.10">
    <property type="entry name" value="Beta Polymerase, domain 2"/>
    <property type="match status" value="1"/>
</dbReference>
<comment type="similarity">
    <text evidence="9">Belongs to the MntA antitoxin family.</text>
</comment>
<evidence type="ECO:0000313" key="12">
    <source>
        <dbReference type="Proteomes" id="UP001604335"/>
    </source>
</evidence>
<keyword evidence="12" id="KW-1185">Reference proteome</keyword>
<dbReference type="Pfam" id="PF01909">
    <property type="entry name" value="NTP_transf_2"/>
    <property type="match status" value="1"/>
</dbReference>
<dbReference type="InterPro" id="IPR002934">
    <property type="entry name" value="Polymerase_NTP_transf_dom"/>
</dbReference>
<evidence type="ECO:0000313" key="11">
    <source>
        <dbReference type="EMBL" id="MFG3818257.1"/>
    </source>
</evidence>
<protein>
    <submittedName>
        <fullName evidence="11">Nucleotidyltransferase family protein</fullName>
    </submittedName>
</protein>
<evidence type="ECO:0000256" key="8">
    <source>
        <dbReference type="ARBA" id="ARBA00022842"/>
    </source>
</evidence>
<proteinExistence type="inferred from homology"/>
<dbReference type="CDD" id="cd05403">
    <property type="entry name" value="NT_KNTase_like"/>
    <property type="match status" value="1"/>
</dbReference>
<dbReference type="RefSeq" id="WP_393013438.1">
    <property type="nucleotide sequence ID" value="NZ_JAZAQF010000069.1"/>
</dbReference>
<keyword evidence="5" id="KW-0479">Metal-binding</keyword>
<evidence type="ECO:0000256" key="6">
    <source>
        <dbReference type="ARBA" id="ARBA00022741"/>
    </source>
</evidence>
<keyword evidence="7" id="KW-0067">ATP-binding</keyword>
<sequence length="108" mass="12405">MTEPISTLPNSPPDRDRILATLRQLAPNLHQKYGVTRLGIFGSVARNEATPNSDIDIVLELTVPDLFTMVDIKADLGQIFQRSINLIRYRPRMNPYLKRRIDRDAIYI</sequence>
<evidence type="ECO:0000256" key="7">
    <source>
        <dbReference type="ARBA" id="ARBA00022840"/>
    </source>
</evidence>
<accession>A0ABW7CAS6</accession>
<dbReference type="SUPFAM" id="SSF81301">
    <property type="entry name" value="Nucleotidyltransferase"/>
    <property type="match status" value="1"/>
</dbReference>
<evidence type="ECO:0000259" key="10">
    <source>
        <dbReference type="Pfam" id="PF01909"/>
    </source>
</evidence>
<keyword evidence="4" id="KW-0548">Nucleotidyltransferase</keyword>
<keyword evidence="3" id="KW-0808">Transferase</keyword>
<comment type="cofactor">
    <cofactor evidence="1">
        <name>Mg(2+)</name>
        <dbReference type="ChEBI" id="CHEBI:18420"/>
    </cofactor>
</comment>
<gene>
    <name evidence="11" type="ORF">VPK24_11470</name>
</gene>
<evidence type="ECO:0000256" key="3">
    <source>
        <dbReference type="ARBA" id="ARBA00022679"/>
    </source>
</evidence>
<keyword evidence="8" id="KW-0460">Magnesium</keyword>
<dbReference type="PANTHER" id="PTHR33571:SF14">
    <property type="entry name" value="PROTEIN ADENYLYLTRANSFERASE MJ0435-RELATED"/>
    <property type="match status" value="1"/>
</dbReference>
<dbReference type="InterPro" id="IPR043519">
    <property type="entry name" value="NT_sf"/>
</dbReference>
<dbReference type="PANTHER" id="PTHR33571">
    <property type="entry name" value="SSL8005 PROTEIN"/>
    <property type="match status" value="1"/>
</dbReference>
<organism evidence="11 12">
    <name type="scientific">Limnothrix redekei LRLZ20PSL1</name>
    <dbReference type="NCBI Taxonomy" id="3112953"/>
    <lineage>
        <taxon>Bacteria</taxon>
        <taxon>Bacillati</taxon>
        <taxon>Cyanobacteriota</taxon>
        <taxon>Cyanophyceae</taxon>
        <taxon>Pseudanabaenales</taxon>
        <taxon>Pseudanabaenaceae</taxon>
        <taxon>Limnothrix</taxon>
    </lineage>
</organism>
<dbReference type="Proteomes" id="UP001604335">
    <property type="component" value="Unassembled WGS sequence"/>
</dbReference>
<name>A0ABW7CAS6_9CYAN</name>
<evidence type="ECO:0000256" key="1">
    <source>
        <dbReference type="ARBA" id="ARBA00001946"/>
    </source>
</evidence>
<evidence type="ECO:0000256" key="2">
    <source>
        <dbReference type="ARBA" id="ARBA00022649"/>
    </source>
</evidence>
<keyword evidence="6" id="KW-0547">Nucleotide-binding</keyword>
<evidence type="ECO:0000256" key="9">
    <source>
        <dbReference type="ARBA" id="ARBA00038276"/>
    </source>
</evidence>
<evidence type="ECO:0000256" key="4">
    <source>
        <dbReference type="ARBA" id="ARBA00022695"/>
    </source>
</evidence>
<evidence type="ECO:0000256" key="5">
    <source>
        <dbReference type="ARBA" id="ARBA00022723"/>
    </source>
</evidence>
<keyword evidence="2" id="KW-1277">Toxin-antitoxin system</keyword>
<dbReference type="InterPro" id="IPR052038">
    <property type="entry name" value="Type-VII_TA_antitoxin"/>
</dbReference>
<reference evidence="12" key="1">
    <citation type="journal article" date="2024" name="Algal Res.">
        <title>Biochemical, toxicological and genomic investigation of a high-biomass producing Limnothrix strain isolated from Italian shallow drinking water reservoir.</title>
        <authorList>
            <person name="Simonazzi M."/>
            <person name="Shishido T.K."/>
            <person name="Delbaje E."/>
            <person name="Wahlsten M."/>
            <person name="Fewer D.P."/>
            <person name="Sivonen K."/>
            <person name="Pezzolesi L."/>
            <person name="Pistocchi R."/>
        </authorList>
    </citation>
    <scope>NUCLEOTIDE SEQUENCE [LARGE SCALE GENOMIC DNA]</scope>
    <source>
        <strain evidence="12">LRLZ20PSL1</strain>
    </source>
</reference>
<feature type="domain" description="Polymerase nucleotidyl transferase" evidence="10">
    <location>
        <begin position="22"/>
        <end position="107"/>
    </location>
</feature>
<dbReference type="EMBL" id="JAZAQF010000069">
    <property type="protein sequence ID" value="MFG3818257.1"/>
    <property type="molecule type" value="Genomic_DNA"/>
</dbReference>